<dbReference type="OrthoDB" id="15189at2759"/>
<dbReference type="InterPro" id="IPR001461">
    <property type="entry name" value="Aspartic_peptidase_A1"/>
</dbReference>
<feature type="domain" description="Peptidase A1" evidence="3">
    <location>
        <begin position="102"/>
        <end position="287"/>
    </location>
</feature>
<evidence type="ECO:0000259" key="3">
    <source>
        <dbReference type="PROSITE" id="PS51767"/>
    </source>
</evidence>
<dbReference type="InterPro" id="IPR033121">
    <property type="entry name" value="PEPTIDASE_A1"/>
</dbReference>
<dbReference type="HOGENOM" id="CLU_013253_1_4_1"/>
<dbReference type="PANTHER" id="PTHR47966">
    <property type="entry name" value="BETA-SITE APP-CLEAVING ENZYME, ISOFORM A-RELATED"/>
    <property type="match status" value="1"/>
</dbReference>
<evidence type="ECO:0000256" key="2">
    <source>
        <dbReference type="SAM" id="SignalP"/>
    </source>
</evidence>
<accession>A0A0C3RZT3</accession>
<reference evidence="4 5" key="1">
    <citation type="journal article" date="2014" name="PLoS Genet.">
        <title>Analysis of the Phlebiopsis gigantea genome, transcriptome and secretome provides insight into its pioneer colonization strategies of wood.</title>
        <authorList>
            <person name="Hori C."/>
            <person name="Ishida T."/>
            <person name="Igarashi K."/>
            <person name="Samejima M."/>
            <person name="Suzuki H."/>
            <person name="Master E."/>
            <person name="Ferreira P."/>
            <person name="Ruiz-Duenas F.J."/>
            <person name="Held B."/>
            <person name="Canessa P."/>
            <person name="Larrondo L.F."/>
            <person name="Schmoll M."/>
            <person name="Druzhinina I.S."/>
            <person name="Kubicek C.P."/>
            <person name="Gaskell J.A."/>
            <person name="Kersten P."/>
            <person name="St John F."/>
            <person name="Glasner J."/>
            <person name="Sabat G."/>
            <person name="Splinter BonDurant S."/>
            <person name="Syed K."/>
            <person name="Yadav J."/>
            <person name="Mgbeahuruike A.C."/>
            <person name="Kovalchuk A."/>
            <person name="Asiegbu F.O."/>
            <person name="Lackner G."/>
            <person name="Hoffmeister D."/>
            <person name="Rencoret J."/>
            <person name="Gutierrez A."/>
            <person name="Sun H."/>
            <person name="Lindquist E."/>
            <person name="Barry K."/>
            <person name="Riley R."/>
            <person name="Grigoriev I.V."/>
            <person name="Henrissat B."/>
            <person name="Kues U."/>
            <person name="Berka R.M."/>
            <person name="Martinez A.T."/>
            <person name="Covert S.F."/>
            <person name="Blanchette R.A."/>
            <person name="Cullen D."/>
        </authorList>
    </citation>
    <scope>NUCLEOTIDE SEQUENCE [LARGE SCALE GENOMIC DNA]</scope>
    <source>
        <strain evidence="4 5">11061_1 CR5-6</strain>
    </source>
</reference>
<dbReference type="InterPro" id="IPR034164">
    <property type="entry name" value="Pepsin-like_dom"/>
</dbReference>
<dbReference type="CDD" id="cd05471">
    <property type="entry name" value="pepsin_like"/>
    <property type="match status" value="1"/>
</dbReference>
<dbReference type="Pfam" id="PF00026">
    <property type="entry name" value="Asp"/>
    <property type="match status" value="1"/>
</dbReference>
<protein>
    <recommendedName>
        <fullName evidence="3">Peptidase A1 domain-containing protein</fullName>
    </recommendedName>
</protein>
<dbReference type="AlphaFoldDB" id="A0A0C3RZT3"/>
<dbReference type="Gene3D" id="2.40.70.10">
    <property type="entry name" value="Acid Proteases"/>
    <property type="match status" value="1"/>
</dbReference>
<dbReference type="SUPFAM" id="SSF50630">
    <property type="entry name" value="Acid proteases"/>
    <property type="match status" value="1"/>
</dbReference>
<evidence type="ECO:0000256" key="1">
    <source>
        <dbReference type="ARBA" id="ARBA00007447"/>
    </source>
</evidence>
<organism evidence="4 5">
    <name type="scientific">Phlebiopsis gigantea (strain 11061_1 CR5-6)</name>
    <name type="common">White-rot fungus</name>
    <name type="synonym">Peniophora gigantea</name>
    <dbReference type="NCBI Taxonomy" id="745531"/>
    <lineage>
        <taxon>Eukaryota</taxon>
        <taxon>Fungi</taxon>
        <taxon>Dikarya</taxon>
        <taxon>Basidiomycota</taxon>
        <taxon>Agaricomycotina</taxon>
        <taxon>Agaricomycetes</taxon>
        <taxon>Polyporales</taxon>
        <taxon>Phanerochaetaceae</taxon>
        <taxon>Phlebiopsis</taxon>
    </lineage>
</organism>
<keyword evidence="2" id="KW-0732">Signal</keyword>
<dbReference type="PROSITE" id="PS51767">
    <property type="entry name" value="PEPTIDASE_A1"/>
    <property type="match status" value="1"/>
</dbReference>
<dbReference type="GO" id="GO:0006508">
    <property type="term" value="P:proteolysis"/>
    <property type="evidence" value="ECO:0007669"/>
    <property type="project" value="InterPro"/>
</dbReference>
<dbReference type="GO" id="GO:0004190">
    <property type="term" value="F:aspartic-type endopeptidase activity"/>
    <property type="evidence" value="ECO:0007669"/>
    <property type="project" value="InterPro"/>
</dbReference>
<feature type="signal peptide" evidence="2">
    <location>
        <begin position="1"/>
        <end position="18"/>
    </location>
</feature>
<comment type="similarity">
    <text evidence="1">Belongs to the peptidase A1 family.</text>
</comment>
<dbReference type="InterPro" id="IPR021109">
    <property type="entry name" value="Peptidase_aspartic_dom_sf"/>
</dbReference>
<dbReference type="STRING" id="745531.A0A0C3RZT3"/>
<feature type="chain" id="PRO_5002169157" description="Peptidase A1 domain-containing protein" evidence="2">
    <location>
        <begin position="19"/>
        <end position="287"/>
    </location>
</feature>
<evidence type="ECO:0000313" key="5">
    <source>
        <dbReference type="Proteomes" id="UP000053257"/>
    </source>
</evidence>
<dbReference type="EMBL" id="KN840709">
    <property type="protein sequence ID" value="KIP02052.1"/>
    <property type="molecule type" value="Genomic_DNA"/>
</dbReference>
<sequence length="287" mass="29995">MMSILGYVFLAIALIVAAKPAVNTGVNIPLTQRSSLTPLTVLSTMKEPCCITFAVTTNTSIISVIFLQIRESFPKAGKSRTSVRPPPLTPNVPRDLQSDASWAGDISIGTAAQGFRMDFATGSYDLLVPNSSCQACANKNIYGPAASSTSTLLPFDSFEIAYADGSSTSGPVYTDSVAGLTATQQIFSAFTNTSSSFGAILIDGILCLAWPDLANLNGLPFFNTLVFQGVVNEGVFAFKLAAQYLDPIEFHGIDPSAGHWQVPGATAGSATPNSGFATIIDSGTTLA</sequence>
<name>A0A0C3RZT3_PHLG1</name>
<keyword evidence="5" id="KW-1185">Reference proteome</keyword>
<dbReference type="Proteomes" id="UP000053257">
    <property type="component" value="Unassembled WGS sequence"/>
</dbReference>
<evidence type="ECO:0000313" key="4">
    <source>
        <dbReference type="EMBL" id="KIP02052.1"/>
    </source>
</evidence>
<gene>
    <name evidence="4" type="ORF">PHLGIDRAFT_122810</name>
</gene>
<dbReference type="PANTHER" id="PTHR47966:SF51">
    <property type="entry name" value="BETA-SITE APP-CLEAVING ENZYME, ISOFORM A-RELATED"/>
    <property type="match status" value="1"/>
</dbReference>
<proteinExistence type="inferred from homology"/>